<dbReference type="PANTHER" id="PTHR37817:SF1">
    <property type="entry name" value="N-ACETYLTRANSFERASE EIS"/>
    <property type="match status" value="1"/>
</dbReference>
<evidence type="ECO:0000313" key="2">
    <source>
        <dbReference type="EMBL" id="ATF25722.1"/>
    </source>
</evidence>
<keyword evidence="3" id="KW-1185">Reference proteome</keyword>
<dbReference type="InterPro" id="IPR051554">
    <property type="entry name" value="Acetyltransferase_Eis"/>
</dbReference>
<dbReference type="PROSITE" id="PS51186">
    <property type="entry name" value="GNAT"/>
    <property type="match status" value="1"/>
</dbReference>
<protein>
    <submittedName>
        <fullName evidence="2">GNAT family N-acetyltransferase</fullName>
    </submittedName>
</protein>
<dbReference type="GO" id="GO:0030649">
    <property type="term" value="P:aminoglycoside antibiotic catabolic process"/>
    <property type="evidence" value="ECO:0007669"/>
    <property type="project" value="TreeGrafter"/>
</dbReference>
<dbReference type="KEGG" id="bths:CNY62_04560"/>
<evidence type="ECO:0000313" key="3">
    <source>
        <dbReference type="Proteomes" id="UP000243591"/>
    </source>
</evidence>
<dbReference type="Gene3D" id="3.40.630.30">
    <property type="match status" value="2"/>
</dbReference>
<dbReference type="GO" id="GO:0034069">
    <property type="term" value="F:aminoglycoside N-acetyltransferase activity"/>
    <property type="evidence" value="ECO:0007669"/>
    <property type="project" value="TreeGrafter"/>
</dbReference>
<dbReference type="STRING" id="2756.BFR44_07295"/>
<dbReference type="CDD" id="cd04301">
    <property type="entry name" value="NAT_SF"/>
    <property type="match status" value="1"/>
</dbReference>
<sequence>MIKIIPKEDFEIAHRLRDYCFTPYSGERRKDFSYWLENSITLGAYEEGSLAGLIMSLPLNMTINTVSYKMGGVGFVSTYPEYRNRGIMKQLIMELLVKMREKGEIVSVLAPYSVSFYRYFGWELFVDRINYTIPTAQFPNFGKEMDDVHRFSFEYNDKKEFQAVQAFHNKEALKRTGMVQREAAWWNRIERREADSFFGVYHKEGEIKGYVRYSLKGLTFMVNDFVASNVQAEQALWRFISSHSASVNEIKGSAIVNDYLGFDFNDPQFKKELVQHEMVRIVDVKPFLEKYQWAELTAPLHLKIADKFAPWNAGVYRIETDGTVKEIMEENQPNDLLHLDITTFSSAMLGYLNISMIERYALSDLSDKIKLEWEKALPQMSALFYEHF</sequence>
<feature type="domain" description="N-acetyltransferase" evidence="1">
    <location>
        <begin position="1"/>
        <end position="146"/>
    </location>
</feature>
<dbReference type="Pfam" id="PF13527">
    <property type="entry name" value="Acetyltransf_9"/>
    <property type="match status" value="1"/>
</dbReference>
<name>A0A1D2KTP5_BROTH</name>
<dbReference type="AlphaFoldDB" id="A0A1D2KTP5"/>
<dbReference type="InterPro" id="IPR016181">
    <property type="entry name" value="Acyl_CoA_acyltransferase"/>
</dbReference>
<dbReference type="RefSeq" id="WP_029091872.1">
    <property type="nucleotide sequence ID" value="NZ_CBCPHX010000007.1"/>
</dbReference>
<gene>
    <name evidence="2" type="ORF">CNY62_04560</name>
</gene>
<dbReference type="PANTHER" id="PTHR37817">
    <property type="entry name" value="N-ACETYLTRANSFERASE EIS"/>
    <property type="match status" value="1"/>
</dbReference>
<dbReference type="Proteomes" id="UP000243591">
    <property type="component" value="Chromosome"/>
</dbReference>
<proteinExistence type="predicted"/>
<dbReference type="OrthoDB" id="9768284at2"/>
<dbReference type="GeneID" id="66537684"/>
<dbReference type="Gene3D" id="3.30.1050.10">
    <property type="entry name" value="SCP2 sterol-binding domain"/>
    <property type="match status" value="1"/>
</dbReference>
<dbReference type="Pfam" id="PF13530">
    <property type="entry name" value="SCP2_2"/>
    <property type="match status" value="1"/>
</dbReference>
<dbReference type="Pfam" id="PF17668">
    <property type="entry name" value="Acetyltransf_17"/>
    <property type="match status" value="1"/>
</dbReference>
<dbReference type="InterPro" id="IPR036527">
    <property type="entry name" value="SCP2_sterol-bd_dom_sf"/>
</dbReference>
<dbReference type="EMBL" id="CP023483">
    <property type="protein sequence ID" value="ATF25722.1"/>
    <property type="molecule type" value="Genomic_DNA"/>
</dbReference>
<reference evidence="2 3" key="1">
    <citation type="submission" date="2017-09" db="EMBL/GenBank/DDBJ databases">
        <title>Complete Genome Sequences of Two Strains of the Meat Spoilage Bacterium Brochothrix thermosphacta Isolated from Ground Chicken.</title>
        <authorList>
            <person name="Paoli G.C."/>
            <person name="Wijey C."/>
            <person name="Chen C.-Y."/>
            <person name="Nguyen L."/>
            <person name="Yan X."/>
            <person name="Irwin P.L."/>
        </authorList>
    </citation>
    <scope>NUCLEOTIDE SEQUENCE [LARGE SCALE GENOMIC DNA]</scope>
    <source>
        <strain evidence="2 3">BI</strain>
    </source>
</reference>
<dbReference type="InterPro" id="IPR025559">
    <property type="entry name" value="Eis_dom"/>
</dbReference>
<dbReference type="InterPro" id="IPR000182">
    <property type="entry name" value="GNAT_dom"/>
</dbReference>
<dbReference type="SUPFAM" id="SSF55729">
    <property type="entry name" value="Acyl-CoA N-acyltransferases (Nat)"/>
    <property type="match status" value="1"/>
</dbReference>
<dbReference type="InterPro" id="IPR041380">
    <property type="entry name" value="Acetyltransf_17"/>
</dbReference>
<keyword evidence="2" id="KW-0808">Transferase</keyword>
<dbReference type="SUPFAM" id="SSF55718">
    <property type="entry name" value="SCP-like"/>
    <property type="match status" value="1"/>
</dbReference>
<accession>A0A1D2KTP5</accession>
<evidence type="ECO:0000259" key="1">
    <source>
        <dbReference type="PROSITE" id="PS51186"/>
    </source>
</evidence>
<organism evidence="2 3">
    <name type="scientific">Brochothrix thermosphacta</name>
    <name type="common">Microbacterium thermosphactum</name>
    <dbReference type="NCBI Taxonomy" id="2756"/>
    <lineage>
        <taxon>Bacteria</taxon>
        <taxon>Bacillati</taxon>
        <taxon>Bacillota</taxon>
        <taxon>Bacilli</taxon>
        <taxon>Bacillales</taxon>
        <taxon>Listeriaceae</taxon>
        <taxon>Brochothrix</taxon>
    </lineage>
</organism>